<dbReference type="Gene3D" id="3.30.360.10">
    <property type="entry name" value="Dihydrodipicolinate Reductase, domain 2"/>
    <property type="match status" value="1"/>
</dbReference>
<evidence type="ECO:0000256" key="1">
    <source>
        <dbReference type="ARBA" id="ARBA00023002"/>
    </source>
</evidence>
<dbReference type="SUPFAM" id="SSF55347">
    <property type="entry name" value="Glyceraldehyde-3-phosphate dehydrogenase-like, C-terminal domain"/>
    <property type="match status" value="1"/>
</dbReference>
<dbReference type="Proteomes" id="UP000288028">
    <property type="component" value="Unassembled WGS sequence"/>
</dbReference>
<dbReference type="PANTHER" id="PTHR43818:SF11">
    <property type="entry name" value="BCDNA.GH03377"/>
    <property type="match status" value="1"/>
</dbReference>
<organism evidence="4 5">
    <name type="scientific">Vagococcus carniphilus</name>
    <dbReference type="NCBI Taxonomy" id="218144"/>
    <lineage>
        <taxon>Bacteria</taxon>
        <taxon>Bacillati</taxon>
        <taxon>Bacillota</taxon>
        <taxon>Bacilli</taxon>
        <taxon>Lactobacillales</taxon>
        <taxon>Enterococcaceae</taxon>
        <taxon>Vagococcus</taxon>
    </lineage>
</organism>
<reference evidence="4 5" key="1">
    <citation type="submission" date="2017-05" db="EMBL/GenBank/DDBJ databases">
        <title>Vagococcus spp. assemblies.</title>
        <authorList>
            <person name="Gulvik C.A."/>
        </authorList>
    </citation>
    <scope>NUCLEOTIDE SEQUENCE [LARGE SCALE GENOMIC DNA]</scope>
    <source>
        <strain evidence="4 5">SS1714</strain>
    </source>
</reference>
<evidence type="ECO:0000313" key="5">
    <source>
        <dbReference type="Proteomes" id="UP000288028"/>
    </source>
</evidence>
<dbReference type="Pfam" id="PF01408">
    <property type="entry name" value="GFO_IDH_MocA"/>
    <property type="match status" value="1"/>
</dbReference>
<gene>
    <name evidence="4" type="ORF">CBF28_07265</name>
</gene>
<dbReference type="PANTHER" id="PTHR43818">
    <property type="entry name" value="BCDNA.GH03377"/>
    <property type="match status" value="1"/>
</dbReference>
<name>A0A430B3P7_9ENTE</name>
<dbReference type="SUPFAM" id="SSF51735">
    <property type="entry name" value="NAD(P)-binding Rossmann-fold domains"/>
    <property type="match status" value="1"/>
</dbReference>
<dbReference type="OrthoDB" id="9815825at2"/>
<evidence type="ECO:0000313" key="4">
    <source>
        <dbReference type="EMBL" id="RSU14861.1"/>
    </source>
</evidence>
<dbReference type="AlphaFoldDB" id="A0A430B3P7"/>
<dbReference type="InterPro" id="IPR050463">
    <property type="entry name" value="Gfo/Idh/MocA_oxidrdct_glycsds"/>
</dbReference>
<dbReference type="GO" id="GO:0016491">
    <property type="term" value="F:oxidoreductase activity"/>
    <property type="evidence" value="ECO:0007669"/>
    <property type="project" value="UniProtKB-KW"/>
</dbReference>
<feature type="domain" description="GFO/IDH/MocA-like oxidoreductase" evidence="3">
    <location>
        <begin position="144"/>
        <end position="266"/>
    </location>
</feature>
<sequence>MLKVGLVGLGFMGNAHLQNYIRLEKEGFPIKLVAICDIDDKKQGGALVEGNLPVGIDNVDFSNYNFYKEMEEMIKTEELDYVDLCLPTYIHSTMAVEAMKLGAHVFCEKPMAISSSEGQKMIDASKEYDKQLMIGQTLRFFPSYLYLKETIESKRYGEVVGGYFFRGGTTPIWSWENWLLQKDKSGGCLLDQHIHDVDTINWLFGLPEAVSTSGKVINEGNGYDIVSTNYYYPDGKVIHAEDDWTINNDDYGFEMRFRVNFEKGTIILENGVFKDYPHGEKSFEPDISKESGYYYEIKHFAESILNNTQADKRVPSESARDTIFLAEKEQESADQNGVKVNL</sequence>
<proteinExistence type="predicted"/>
<dbReference type="InterPro" id="IPR055170">
    <property type="entry name" value="GFO_IDH_MocA-like_dom"/>
</dbReference>
<dbReference type="InterPro" id="IPR000683">
    <property type="entry name" value="Gfo/Idh/MocA-like_OxRdtase_N"/>
</dbReference>
<protein>
    <submittedName>
        <fullName evidence="4">Oxidoreductase</fullName>
    </submittedName>
</protein>
<keyword evidence="5" id="KW-1185">Reference proteome</keyword>
<dbReference type="RefSeq" id="WP_126793495.1">
    <property type="nucleotide sequence ID" value="NZ_CP060720.1"/>
</dbReference>
<accession>A0A430B3P7</accession>
<dbReference type="GeneID" id="95579515"/>
<dbReference type="Gene3D" id="3.40.50.720">
    <property type="entry name" value="NAD(P)-binding Rossmann-like Domain"/>
    <property type="match status" value="1"/>
</dbReference>
<keyword evidence="1" id="KW-0560">Oxidoreductase</keyword>
<dbReference type="GO" id="GO:0000166">
    <property type="term" value="F:nucleotide binding"/>
    <property type="evidence" value="ECO:0007669"/>
    <property type="project" value="InterPro"/>
</dbReference>
<dbReference type="Pfam" id="PF22725">
    <property type="entry name" value="GFO_IDH_MocA_C3"/>
    <property type="match status" value="1"/>
</dbReference>
<dbReference type="EMBL" id="NGKB01000006">
    <property type="protein sequence ID" value="RSU14861.1"/>
    <property type="molecule type" value="Genomic_DNA"/>
</dbReference>
<feature type="domain" description="Gfo/Idh/MocA-like oxidoreductase N-terminal" evidence="2">
    <location>
        <begin position="2"/>
        <end position="135"/>
    </location>
</feature>
<comment type="caution">
    <text evidence="4">The sequence shown here is derived from an EMBL/GenBank/DDBJ whole genome shotgun (WGS) entry which is preliminary data.</text>
</comment>
<evidence type="ECO:0000259" key="3">
    <source>
        <dbReference type="Pfam" id="PF22725"/>
    </source>
</evidence>
<evidence type="ECO:0000259" key="2">
    <source>
        <dbReference type="Pfam" id="PF01408"/>
    </source>
</evidence>
<dbReference type="InterPro" id="IPR036291">
    <property type="entry name" value="NAD(P)-bd_dom_sf"/>
</dbReference>